<organism evidence="1">
    <name type="scientific">Brucella pituitosa</name>
    <dbReference type="NCBI Taxonomy" id="571256"/>
    <lineage>
        <taxon>Bacteria</taxon>
        <taxon>Pseudomonadati</taxon>
        <taxon>Pseudomonadota</taxon>
        <taxon>Alphaproteobacteria</taxon>
        <taxon>Hyphomicrobiales</taxon>
        <taxon>Brucellaceae</taxon>
        <taxon>Brucella/Ochrobactrum group</taxon>
        <taxon>Brucella</taxon>
    </lineage>
</organism>
<name>A0A643EUT1_9HYPH</name>
<sequence>MNKARQKSKQHPDDYTAISKWQIHDEVRDSEISRLVVQLADHGMRVAEIENIMKEVLKEQLKILEMVENEEDMPKDSKMS</sequence>
<dbReference type="AlphaFoldDB" id="A0A643EUT1"/>
<comment type="caution">
    <text evidence="1">The sequence shown here is derived from an EMBL/GenBank/DDBJ whole genome shotgun (WGS) entry which is preliminary data.</text>
</comment>
<evidence type="ECO:0000313" key="1">
    <source>
        <dbReference type="EMBL" id="KAB0565900.1"/>
    </source>
</evidence>
<accession>A0A643EUT1</accession>
<reference evidence="1" key="1">
    <citation type="submission" date="2019-09" db="EMBL/GenBank/DDBJ databases">
        <title>Draft genome sequences of 48 bacterial type strains from the CCUG.</title>
        <authorList>
            <person name="Tunovic T."/>
            <person name="Pineiro-Iglesias B."/>
            <person name="Unosson C."/>
            <person name="Inganas E."/>
            <person name="Ohlen M."/>
            <person name="Cardew S."/>
            <person name="Jensie-Markopoulos S."/>
            <person name="Salva-Serra F."/>
            <person name="Jaen-Luchoro D."/>
            <person name="Karlsson R."/>
            <person name="Svensson-Stadler L."/>
            <person name="Chun J."/>
            <person name="Moore E."/>
        </authorList>
    </citation>
    <scope>NUCLEOTIDE SEQUENCE</scope>
    <source>
        <strain evidence="1">CCUG 50899</strain>
    </source>
</reference>
<proteinExistence type="predicted"/>
<protein>
    <submittedName>
        <fullName evidence="1">Uncharacterized protein</fullName>
    </submittedName>
</protein>
<dbReference type="EMBL" id="VZPE01000015">
    <property type="protein sequence ID" value="KAB0565900.1"/>
    <property type="molecule type" value="Genomic_DNA"/>
</dbReference>
<gene>
    <name evidence="1" type="ORF">F7Q93_22500</name>
</gene>